<accession>A0A7K1UG12</accession>
<evidence type="ECO:0000313" key="4">
    <source>
        <dbReference type="EMBL" id="MVT25316.1"/>
    </source>
</evidence>
<dbReference type="Proteomes" id="UP000460157">
    <property type="component" value="Unassembled WGS sequence"/>
</dbReference>
<dbReference type="PANTHER" id="PTHR12526">
    <property type="entry name" value="GLYCOSYLTRANSFERASE"/>
    <property type="match status" value="1"/>
</dbReference>
<dbReference type="Gene3D" id="3.40.50.2000">
    <property type="entry name" value="Glycogen Phosphorylase B"/>
    <property type="match status" value="2"/>
</dbReference>
<dbReference type="InterPro" id="IPR028098">
    <property type="entry name" value="Glyco_trans_4-like_N"/>
</dbReference>
<dbReference type="PANTHER" id="PTHR12526:SF510">
    <property type="entry name" value="D-INOSITOL 3-PHOSPHATE GLYCOSYLTRANSFERASE"/>
    <property type="match status" value="1"/>
</dbReference>
<organism evidence="4 5">
    <name type="scientific">Nesterenkonia alkaliphila</name>
    <dbReference type="NCBI Taxonomy" id="1463631"/>
    <lineage>
        <taxon>Bacteria</taxon>
        <taxon>Bacillati</taxon>
        <taxon>Actinomycetota</taxon>
        <taxon>Actinomycetes</taxon>
        <taxon>Micrococcales</taxon>
        <taxon>Micrococcaceae</taxon>
        <taxon>Nesterenkonia</taxon>
    </lineage>
</organism>
<sequence>MRIAYILADPGIGIFGTKGASVHAQEMIRAFRAQGHEVTVFATKRGNKYGEPGTEYVPEDLKDLPVFVVPVAGAKGAAARERATARASRRMAELAAEGSYGLVYERYSLFSTGGAALSDRTGAPLVVEVNSPLLAEQSAHRRLHDAQGAMEATVRTFTAADVLSCVSTPVAGWARCIAAGTDPRIIVTRNGVNVERFRRQPTTTPPSQFTVGFLGTLKPWHGTEYLLQAVASSPALAGIRVEILGDGPQRAELEGLAGRLGIADQVVFHGAVAPEHVPAHLSRWDAGVAPYPAAEQQSENYFSPLKIYEYLAAGLPVVASATGEIPEVIEHGVTGLLVPGSDPAALAEALGRLVTDRQLSRRMGAAARAEAQRHHSWGARAAAVLKAVGAGLPAPVPAAEVLG</sequence>
<evidence type="ECO:0000259" key="3">
    <source>
        <dbReference type="Pfam" id="PF13439"/>
    </source>
</evidence>
<evidence type="ECO:0000256" key="1">
    <source>
        <dbReference type="ARBA" id="ARBA00022676"/>
    </source>
</evidence>
<dbReference type="OrthoDB" id="9790710at2"/>
<keyword evidence="1" id="KW-0328">Glycosyltransferase</keyword>
<keyword evidence="5" id="KW-1185">Reference proteome</keyword>
<feature type="domain" description="Glycosyltransferase subfamily 4-like N-terminal" evidence="3">
    <location>
        <begin position="19"/>
        <end position="196"/>
    </location>
</feature>
<dbReference type="CDD" id="cd03801">
    <property type="entry name" value="GT4_PimA-like"/>
    <property type="match status" value="1"/>
</dbReference>
<proteinExistence type="predicted"/>
<dbReference type="GO" id="GO:0016757">
    <property type="term" value="F:glycosyltransferase activity"/>
    <property type="evidence" value="ECO:0007669"/>
    <property type="project" value="UniProtKB-KW"/>
</dbReference>
<gene>
    <name evidence="4" type="ORF">GNZ21_02890</name>
</gene>
<protein>
    <submittedName>
        <fullName evidence="4">Glycosyltransferase</fullName>
    </submittedName>
</protein>
<comment type="caution">
    <text evidence="4">The sequence shown here is derived from an EMBL/GenBank/DDBJ whole genome shotgun (WGS) entry which is preliminary data.</text>
</comment>
<dbReference type="EMBL" id="WRPM01000021">
    <property type="protein sequence ID" value="MVT25316.1"/>
    <property type="molecule type" value="Genomic_DNA"/>
</dbReference>
<dbReference type="Pfam" id="PF13439">
    <property type="entry name" value="Glyco_transf_4"/>
    <property type="match status" value="1"/>
</dbReference>
<reference evidence="4 5" key="1">
    <citation type="submission" date="2019-12" db="EMBL/GenBank/DDBJ databases">
        <title>Nesterenkonia muleiensis sp. nov., a novel actinobacterium isolated from sap of Populus euphratica.</title>
        <authorList>
            <person name="Wang R."/>
        </authorList>
    </citation>
    <scope>NUCLEOTIDE SEQUENCE [LARGE SCALE GENOMIC DNA]</scope>
    <source>
        <strain evidence="4 5">F10</strain>
    </source>
</reference>
<evidence type="ECO:0000313" key="5">
    <source>
        <dbReference type="Proteomes" id="UP000460157"/>
    </source>
</evidence>
<name>A0A7K1UG12_9MICC</name>
<dbReference type="SUPFAM" id="SSF53756">
    <property type="entry name" value="UDP-Glycosyltransferase/glycogen phosphorylase"/>
    <property type="match status" value="1"/>
</dbReference>
<keyword evidence="2 4" id="KW-0808">Transferase</keyword>
<dbReference type="RefSeq" id="WP_157321174.1">
    <property type="nucleotide sequence ID" value="NZ_BMFX01000004.1"/>
</dbReference>
<evidence type="ECO:0000256" key="2">
    <source>
        <dbReference type="ARBA" id="ARBA00022679"/>
    </source>
</evidence>
<dbReference type="Pfam" id="PF13692">
    <property type="entry name" value="Glyco_trans_1_4"/>
    <property type="match status" value="1"/>
</dbReference>
<dbReference type="AlphaFoldDB" id="A0A7K1UG12"/>